<feature type="non-terminal residue" evidence="1">
    <location>
        <position position="1"/>
    </location>
</feature>
<sequence>QQHKFIQQKHGHILANVTQSQVSARNSDHRTLSTIMRIIWKMEQSQACIPGAIEEVTLAYNIEAEEIANGIKSNRPDKIKGVMSGNTLNRPAQASQSLYPL</sequence>
<keyword evidence="2" id="KW-1185">Reference proteome</keyword>
<reference evidence="1" key="1">
    <citation type="submission" date="2021-06" db="EMBL/GenBank/DDBJ databases">
        <authorList>
            <person name="Kallberg Y."/>
            <person name="Tangrot J."/>
            <person name="Rosling A."/>
        </authorList>
    </citation>
    <scope>NUCLEOTIDE SEQUENCE</scope>
    <source>
        <strain evidence="1">MA461A</strain>
    </source>
</reference>
<gene>
    <name evidence="1" type="ORF">RPERSI_LOCUS34813</name>
</gene>
<dbReference type="EMBL" id="CAJVQC010157747">
    <property type="protein sequence ID" value="CAG8847800.1"/>
    <property type="molecule type" value="Genomic_DNA"/>
</dbReference>
<proteinExistence type="predicted"/>
<name>A0ACA9SSJ0_9GLOM</name>
<protein>
    <submittedName>
        <fullName evidence="1">30389_t:CDS:1</fullName>
    </submittedName>
</protein>
<dbReference type="Proteomes" id="UP000789920">
    <property type="component" value="Unassembled WGS sequence"/>
</dbReference>
<accession>A0ACA9SSJ0</accession>
<feature type="non-terminal residue" evidence="1">
    <location>
        <position position="101"/>
    </location>
</feature>
<comment type="caution">
    <text evidence="1">The sequence shown here is derived from an EMBL/GenBank/DDBJ whole genome shotgun (WGS) entry which is preliminary data.</text>
</comment>
<organism evidence="1 2">
    <name type="scientific">Racocetra persica</name>
    <dbReference type="NCBI Taxonomy" id="160502"/>
    <lineage>
        <taxon>Eukaryota</taxon>
        <taxon>Fungi</taxon>
        <taxon>Fungi incertae sedis</taxon>
        <taxon>Mucoromycota</taxon>
        <taxon>Glomeromycotina</taxon>
        <taxon>Glomeromycetes</taxon>
        <taxon>Diversisporales</taxon>
        <taxon>Gigasporaceae</taxon>
        <taxon>Racocetra</taxon>
    </lineage>
</organism>
<evidence type="ECO:0000313" key="1">
    <source>
        <dbReference type="EMBL" id="CAG8847800.1"/>
    </source>
</evidence>
<evidence type="ECO:0000313" key="2">
    <source>
        <dbReference type="Proteomes" id="UP000789920"/>
    </source>
</evidence>